<feature type="chain" id="PRO_5008905724" evidence="1">
    <location>
        <begin position="27"/>
        <end position="166"/>
    </location>
</feature>
<dbReference type="GO" id="GO:0005549">
    <property type="term" value="F:odorant binding"/>
    <property type="evidence" value="ECO:0007669"/>
    <property type="project" value="InterPro"/>
</dbReference>
<dbReference type="OrthoDB" id="6897701at2759"/>
<dbReference type="SUPFAM" id="SSF47565">
    <property type="entry name" value="Insect pheromone/odorant-binding proteins"/>
    <property type="match status" value="1"/>
</dbReference>
<gene>
    <name evidence="2" type="ORF">Ocin01_00835</name>
</gene>
<keyword evidence="3" id="KW-1185">Reference proteome</keyword>
<dbReference type="InterPro" id="IPR036728">
    <property type="entry name" value="PBP_GOBP_sf"/>
</dbReference>
<dbReference type="AlphaFoldDB" id="A0A1D2NLL6"/>
<organism evidence="2 3">
    <name type="scientific">Orchesella cincta</name>
    <name type="common">Springtail</name>
    <name type="synonym">Podura cincta</name>
    <dbReference type="NCBI Taxonomy" id="48709"/>
    <lineage>
        <taxon>Eukaryota</taxon>
        <taxon>Metazoa</taxon>
        <taxon>Ecdysozoa</taxon>
        <taxon>Arthropoda</taxon>
        <taxon>Hexapoda</taxon>
        <taxon>Collembola</taxon>
        <taxon>Entomobryomorpha</taxon>
        <taxon>Entomobryoidea</taxon>
        <taxon>Orchesellidae</taxon>
        <taxon>Orchesellinae</taxon>
        <taxon>Orchesella</taxon>
    </lineage>
</organism>
<dbReference type="EMBL" id="LJIJ01000015">
    <property type="protein sequence ID" value="ODN05826.1"/>
    <property type="molecule type" value="Genomic_DNA"/>
</dbReference>
<sequence length="166" mass="18613">MNFSVQFLFMGVILGILLVCIPISKADDDIPLDLIDCKKVMARIAKRTLKAFGNCTKELRANVTGNRDEFEKKLGCAVRCTLFRMELLDEQGQVTKDRVQKFMDDMVPQDAHEFGHVLTADCNESYGAKLDMGQEYCESYSEYAQCMQGTLADFADKTHCHPGPVG</sequence>
<reference evidence="2 3" key="1">
    <citation type="journal article" date="2016" name="Genome Biol. Evol.">
        <title>Gene Family Evolution Reflects Adaptation to Soil Environmental Stressors in the Genome of the Collembolan Orchesella cincta.</title>
        <authorList>
            <person name="Faddeeva-Vakhrusheva A."/>
            <person name="Derks M.F."/>
            <person name="Anvar S.Y."/>
            <person name="Agamennone V."/>
            <person name="Suring W."/>
            <person name="Smit S."/>
            <person name="van Straalen N.M."/>
            <person name="Roelofs D."/>
        </authorList>
    </citation>
    <scope>NUCLEOTIDE SEQUENCE [LARGE SCALE GENOMIC DNA]</scope>
    <source>
        <tissue evidence="2">Mixed pool</tissue>
    </source>
</reference>
<name>A0A1D2NLL6_ORCCI</name>
<keyword evidence="1" id="KW-0732">Signal</keyword>
<dbReference type="InterPro" id="IPR006170">
    <property type="entry name" value="PBP/GOBP"/>
</dbReference>
<comment type="caution">
    <text evidence="2">The sequence shown here is derived from an EMBL/GenBank/DDBJ whole genome shotgun (WGS) entry which is preliminary data.</text>
</comment>
<evidence type="ECO:0000313" key="3">
    <source>
        <dbReference type="Proteomes" id="UP000094527"/>
    </source>
</evidence>
<dbReference type="Proteomes" id="UP000094527">
    <property type="component" value="Unassembled WGS sequence"/>
</dbReference>
<feature type="signal peptide" evidence="1">
    <location>
        <begin position="1"/>
        <end position="26"/>
    </location>
</feature>
<evidence type="ECO:0000313" key="2">
    <source>
        <dbReference type="EMBL" id="ODN05826.1"/>
    </source>
</evidence>
<protein>
    <submittedName>
        <fullName evidence="2">Uncharacterized protein</fullName>
    </submittedName>
</protein>
<dbReference type="Gene3D" id="1.10.238.20">
    <property type="entry name" value="Pheromone/general odorant binding protein domain"/>
    <property type="match status" value="1"/>
</dbReference>
<dbReference type="Pfam" id="PF01395">
    <property type="entry name" value="PBP_GOBP"/>
    <property type="match status" value="1"/>
</dbReference>
<proteinExistence type="predicted"/>
<accession>A0A1D2NLL6</accession>
<evidence type="ECO:0000256" key="1">
    <source>
        <dbReference type="SAM" id="SignalP"/>
    </source>
</evidence>
<dbReference type="OMA" id="EYCESYS"/>